<dbReference type="InterPro" id="IPR039422">
    <property type="entry name" value="MarR/SlyA-like"/>
</dbReference>
<feature type="domain" description="HTH marR-type" evidence="2">
    <location>
        <begin position="17"/>
        <end position="153"/>
    </location>
</feature>
<evidence type="ECO:0000313" key="4">
    <source>
        <dbReference type="Proteomes" id="UP000661691"/>
    </source>
</evidence>
<dbReference type="GO" id="GO:0003700">
    <property type="term" value="F:DNA-binding transcription factor activity"/>
    <property type="evidence" value="ECO:0007669"/>
    <property type="project" value="InterPro"/>
</dbReference>
<proteinExistence type="predicted"/>
<dbReference type="InterPro" id="IPR036388">
    <property type="entry name" value="WH-like_DNA-bd_sf"/>
</dbReference>
<dbReference type="Gene3D" id="1.10.10.10">
    <property type="entry name" value="Winged helix-like DNA-binding domain superfamily/Winged helix DNA-binding domain"/>
    <property type="match status" value="1"/>
</dbReference>
<dbReference type="GO" id="GO:0006950">
    <property type="term" value="P:response to stress"/>
    <property type="evidence" value="ECO:0007669"/>
    <property type="project" value="TreeGrafter"/>
</dbReference>
<keyword evidence="1" id="KW-0238">DNA-binding</keyword>
<keyword evidence="4" id="KW-1185">Reference proteome</keyword>
<dbReference type="Pfam" id="PF01047">
    <property type="entry name" value="MarR"/>
    <property type="match status" value="1"/>
</dbReference>
<dbReference type="InterPro" id="IPR000835">
    <property type="entry name" value="HTH_MarR-typ"/>
</dbReference>
<dbReference type="PANTHER" id="PTHR33164">
    <property type="entry name" value="TRANSCRIPTIONAL REGULATOR, MARR FAMILY"/>
    <property type="match status" value="1"/>
</dbReference>
<dbReference type="PANTHER" id="PTHR33164:SF43">
    <property type="entry name" value="HTH-TYPE TRANSCRIPTIONAL REPRESSOR YETL"/>
    <property type="match status" value="1"/>
</dbReference>
<dbReference type="AlphaFoldDB" id="A0A926N6C2"/>
<protein>
    <submittedName>
        <fullName evidence="3">MarR family transcriptional regulator</fullName>
    </submittedName>
</protein>
<dbReference type="SUPFAM" id="SSF46785">
    <property type="entry name" value="Winged helix' DNA-binding domain"/>
    <property type="match status" value="1"/>
</dbReference>
<dbReference type="PRINTS" id="PR00598">
    <property type="entry name" value="HTHMARR"/>
</dbReference>
<evidence type="ECO:0000256" key="1">
    <source>
        <dbReference type="ARBA" id="ARBA00023125"/>
    </source>
</evidence>
<dbReference type="Proteomes" id="UP000661691">
    <property type="component" value="Unassembled WGS sequence"/>
</dbReference>
<evidence type="ECO:0000313" key="3">
    <source>
        <dbReference type="EMBL" id="MBD1372724.1"/>
    </source>
</evidence>
<accession>A0A926N6C2</accession>
<dbReference type="EMBL" id="JACXAH010000013">
    <property type="protein sequence ID" value="MBD1372724.1"/>
    <property type="molecule type" value="Genomic_DNA"/>
</dbReference>
<dbReference type="RefSeq" id="WP_191140325.1">
    <property type="nucleotide sequence ID" value="NZ_JACXAG020000005.1"/>
</dbReference>
<evidence type="ECO:0000259" key="2">
    <source>
        <dbReference type="PROSITE" id="PS50995"/>
    </source>
</evidence>
<dbReference type="PROSITE" id="PS50995">
    <property type="entry name" value="HTH_MARR_2"/>
    <property type="match status" value="1"/>
</dbReference>
<sequence length="163" mass="19056">MDRCHLVWKVNEWMNMNSELNRKIYLEFRQVYDEMMKKYHKITDQFGATPTQLGVLRCISKEEKQSISELVRRVGCVPSNMTTMIRRMERDGWVQITKNPQDQRESLIALTEKGKELIQLYEPILEAFVTSAYGNLTADELVLFYQLLLKVRTGLSENSASQS</sequence>
<dbReference type="GO" id="GO:0003677">
    <property type="term" value="F:DNA binding"/>
    <property type="evidence" value="ECO:0007669"/>
    <property type="project" value="UniProtKB-KW"/>
</dbReference>
<comment type="caution">
    <text evidence="3">The sequence shown here is derived from an EMBL/GenBank/DDBJ whole genome shotgun (WGS) entry which is preliminary data.</text>
</comment>
<organism evidence="3 4">
    <name type="scientific">Polycladospora coralii</name>
    <dbReference type="NCBI Taxonomy" id="2771432"/>
    <lineage>
        <taxon>Bacteria</taxon>
        <taxon>Bacillati</taxon>
        <taxon>Bacillota</taxon>
        <taxon>Bacilli</taxon>
        <taxon>Bacillales</taxon>
        <taxon>Thermoactinomycetaceae</taxon>
        <taxon>Polycladospora</taxon>
    </lineage>
</organism>
<reference evidence="3" key="1">
    <citation type="submission" date="2020-09" db="EMBL/GenBank/DDBJ databases">
        <title>A novel bacterium of genus Hazenella, isolated from South China Sea.</title>
        <authorList>
            <person name="Huang H."/>
            <person name="Mo K."/>
            <person name="Hu Y."/>
        </authorList>
    </citation>
    <scope>NUCLEOTIDE SEQUENCE</scope>
    <source>
        <strain evidence="3">IB182357</strain>
    </source>
</reference>
<dbReference type="SMART" id="SM00347">
    <property type="entry name" value="HTH_MARR"/>
    <property type="match status" value="1"/>
</dbReference>
<name>A0A926N6C2_9BACL</name>
<dbReference type="InterPro" id="IPR036390">
    <property type="entry name" value="WH_DNA-bd_sf"/>
</dbReference>
<gene>
    <name evidence="3" type="ORF">IC620_10185</name>
</gene>